<name>A0A081CWY8_9HYPH</name>
<accession>A0A081CWY8</accession>
<dbReference type="EMBL" id="BBJU01000015">
    <property type="protein sequence ID" value="GAK71184.1"/>
    <property type="molecule type" value="Genomic_DNA"/>
</dbReference>
<comment type="caution">
    <text evidence="1">The sequence shown here is derived from an EMBL/GenBank/DDBJ whole genome shotgun (WGS) entry which is preliminary data.</text>
</comment>
<dbReference type="OrthoDB" id="8453169at2"/>
<protein>
    <submittedName>
        <fullName evidence="1">Uncharacterized protein</fullName>
    </submittedName>
</protein>
<organism evidence="1 2">
    <name type="scientific">Agrobacterium rubi TR3 = NBRC 13261</name>
    <dbReference type="NCBI Taxonomy" id="1368415"/>
    <lineage>
        <taxon>Bacteria</taxon>
        <taxon>Pseudomonadati</taxon>
        <taxon>Pseudomonadota</taxon>
        <taxon>Alphaproteobacteria</taxon>
        <taxon>Hyphomicrobiales</taxon>
        <taxon>Rhizobiaceae</taxon>
        <taxon>Rhizobium/Agrobacterium group</taxon>
        <taxon>Agrobacterium</taxon>
    </lineage>
</organism>
<gene>
    <name evidence="1" type="ORF">RRU01S_15_01090</name>
</gene>
<reference evidence="1 2" key="1">
    <citation type="submission" date="2014-08" db="EMBL/GenBank/DDBJ databases">
        <title>Whole genome shotgun sequence of Rhizobium rubi NBRC 13261.</title>
        <authorList>
            <person name="Katano-Makiyama Y."/>
            <person name="Hosoyama A."/>
            <person name="Hashimoto M."/>
            <person name="Hosoyama Y."/>
            <person name="Noguchi M."/>
            <person name="Tsuchikane K."/>
            <person name="Uohara A."/>
            <person name="Ohji S."/>
            <person name="Ichikawa N."/>
            <person name="Kimura A."/>
            <person name="Yamazoe A."/>
            <person name="Fujita N."/>
        </authorList>
    </citation>
    <scope>NUCLEOTIDE SEQUENCE [LARGE SCALE GENOMIC DNA]</scope>
    <source>
        <strain evidence="1 2">NBRC 13261</strain>
    </source>
</reference>
<dbReference type="RefSeq" id="WP_131367795.1">
    <property type="nucleotide sequence ID" value="NZ_BBJU01000015.1"/>
</dbReference>
<sequence length="138" mass="15058">MALFQADVARSVDFGPMTVGRVLRALDRVQRPFTAEDAKTVFCAAELQSLGMTVAAAAELLGEFSSELQFVLKTPANRCWIVSLVTAKGGHSRLTCHTMHHLEGLLDAHPFASVLPLHEIVSRATERFKRLEAAKEAA</sequence>
<dbReference type="Proteomes" id="UP000028701">
    <property type="component" value="Unassembled WGS sequence"/>
</dbReference>
<proteinExistence type="predicted"/>
<evidence type="ECO:0000313" key="2">
    <source>
        <dbReference type="Proteomes" id="UP000028701"/>
    </source>
</evidence>
<dbReference type="AlphaFoldDB" id="A0A081CWY8"/>
<evidence type="ECO:0000313" key="1">
    <source>
        <dbReference type="EMBL" id="GAK71184.1"/>
    </source>
</evidence>